<protein>
    <recommendedName>
        <fullName evidence="5">Alkaline phosphatase</fullName>
    </recommendedName>
</protein>
<reference evidence="3 4" key="1">
    <citation type="submission" date="2012-08" db="EMBL/GenBank/DDBJ databases">
        <title>The Genome Sequence of Turicella otitidis ATCC 51513.</title>
        <authorList>
            <consortium name="The Broad Institute Genome Sequencing Platform"/>
            <person name="Earl A."/>
            <person name="Ward D."/>
            <person name="Feldgarden M."/>
            <person name="Gevers D."/>
            <person name="Huys G."/>
            <person name="Walker B."/>
            <person name="Young S.K."/>
            <person name="Zeng Q."/>
            <person name="Gargeya S."/>
            <person name="Fitzgerald M."/>
            <person name="Haas B."/>
            <person name="Abouelleil A."/>
            <person name="Alvarado L."/>
            <person name="Arachchi H.M."/>
            <person name="Berlin A.M."/>
            <person name="Chapman S.B."/>
            <person name="Goldberg J."/>
            <person name="Griggs A."/>
            <person name="Gujja S."/>
            <person name="Hansen M."/>
            <person name="Howarth C."/>
            <person name="Imamovic A."/>
            <person name="Larimer J."/>
            <person name="McCowen C."/>
            <person name="Montmayeur A."/>
            <person name="Murphy C."/>
            <person name="Neiman D."/>
            <person name="Pearson M."/>
            <person name="Priest M."/>
            <person name="Roberts A."/>
            <person name="Saif S."/>
            <person name="Shea T."/>
            <person name="Sisk P."/>
            <person name="Sykes S."/>
            <person name="Wortman J."/>
            <person name="Nusbaum C."/>
            <person name="Birren B."/>
        </authorList>
    </citation>
    <scope>NUCLEOTIDE SEQUENCE [LARGE SCALE GENOMIC DNA]</scope>
    <source>
        <strain evidence="3 4">ATCC 51513</strain>
    </source>
</reference>
<dbReference type="InterPro" id="IPR006311">
    <property type="entry name" value="TAT_signal"/>
</dbReference>
<dbReference type="Proteomes" id="UP000006078">
    <property type="component" value="Unassembled WGS sequence"/>
</dbReference>
<gene>
    <name evidence="3" type="ORF">HMPREF9719_00423</name>
</gene>
<evidence type="ECO:0000259" key="2">
    <source>
        <dbReference type="Pfam" id="PF16655"/>
    </source>
</evidence>
<dbReference type="OrthoDB" id="3497025at2"/>
<dbReference type="HOGENOM" id="CLU_015982_1_0_11"/>
<dbReference type="STRING" id="29321.AAV33_08855"/>
<evidence type="ECO:0008006" key="5">
    <source>
        <dbReference type="Google" id="ProtNLM"/>
    </source>
</evidence>
<dbReference type="SUPFAM" id="SSF56300">
    <property type="entry name" value="Metallo-dependent phosphatases"/>
    <property type="match status" value="1"/>
</dbReference>
<dbReference type="InterPro" id="IPR018946">
    <property type="entry name" value="PhoD-like_MPP"/>
</dbReference>
<dbReference type="InterPro" id="IPR032093">
    <property type="entry name" value="PhoD_N"/>
</dbReference>
<comment type="caution">
    <text evidence="3">The sequence shown here is derived from an EMBL/GenBank/DDBJ whole genome shotgun (WGS) entry which is preliminary data.</text>
</comment>
<dbReference type="Pfam" id="PF09423">
    <property type="entry name" value="PhoD"/>
    <property type="match status" value="1"/>
</dbReference>
<dbReference type="PANTHER" id="PTHR43606">
    <property type="entry name" value="PHOSPHATASE, PUTATIVE (AFU_ORTHOLOGUE AFUA_6G08710)-RELATED"/>
    <property type="match status" value="1"/>
</dbReference>
<feature type="domain" description="Phospholipase D N-terminal" evidence="2">
    <location>
        <begin position="55"/>
        <end position="156"/>
    </location>
</feature>
<dbReference type="eggNOG" id="COG3540">
    <property type="taxonomic scope" value="Bacteria"/>
</dbReference>
<evidence type="ECO:0000313" key="3">
    <source>
        <dbReference type="EMBL" id="EJZ82655.1"/>
    </source>
</evidence>
<dbReference type="InterPro" id="IPR052900">
    <property type="entry name" value="Phospholipid_Metab_Enz"/>
</dbReference>
<dbReference type="RefSeq" id="WP_004600313.1">
    <property type="nucleotide sequence ID" value="NZ_JH815192.1"/>
</dbReference>
<sequence length="566" mass="62046">MNSQHSLPHSPADRPGRRGFSRRRFFAGAAAGTAAAGAAALRRPARAANAGAFRHGVASGDPLPGSVIIWTRVTPTEDAAPGSGLGPESTVGFEVAADLDFRDIVADGQVSTGPGVDHTVHVELTDLQPDTTYFYRFRIVGGPLDGELSPMGRTRTAPNPGDHVEKLTVAFASCTNWEAGFYSPFYDLADRAWAEEIDLVTFLGDYIYEYASGEYPGPRGIAREHEPAHEIVSLADYRARFAKQHTDPAAQEAHGAAPWIVIWDDHEVTNDTWREGAENHDEASQGPYLERRNNAMQAYFEWLPVRATSPSKEGHIYRSLDFGDLAHVSVMDLRTYRDEQPTAFNHNHANGTGPDGQRTILGSEQFQWLADDIRSSRARWNVLANSVMFAPLNLSLVRDDRRTSDVAEFLGPRSAPGIPLNYDQWDGYAADRERLLDVLEEHNAQTGAECLVLTGDIHTEWGNEIYSRRSLLGAEAVCASVTAPNVADALGLPPGNGISRLAEDVIKNGNHHVRHVNLDAHGYGIARLAHDGVDLTWLRVDDPYVEQYALTPAVEMRYEPGQGLVS</sequence>
<dbReference type="PANTHER" id="PTHR43606:SF2">
    <property type="entry name" value="ALKALINE PHOSPHATASE FAMILY PROTEIN (AFU_ORTHOLOGUE AFUA_5G03860)"/>
    <property type="match status" value="1"/>
</dbReference>
<accession>K0Z5G0</accession>
<dbReference type="InterPro" id="IPR038607">
    <property type="entry name" value="PhoD-like_sf"/>
</dbReference>
<dbReference type="CDD" id="cd07389">
    <property type="entry name" value="MPP_PhoD"/>
    <property type="match status" value="1"/>
</dbReference>
<dbReference type="InterPro" id="IPR029052">
    <property type="entry name" value="Metallo-depent_PP-like"/>
</dbReference>
<name>K0Z5G0_9CORY</name>
<dbReference type="PATRIC" id="fig|883169.3.peg.398"/>
<dbReference type="PROSITE" id="PS51318">
    <property type="entry name" value="TAT"/>
    <property type="match status" value="1"/>
</dbReference>
<dbReference type="EMBL" id="AHAE01000023">
    <property type="protein sequence ID" value="EJZ82655.1"/>
    <property type="molecule type" value="Genomic_DNA"/>
</dbReference>
<dbReference type="Pfam" id="PF16655">
    <property type="entry name" value="PhoD_N"/>
    <property type="match status" value="1"/>
</dbReference>
<feature type="domain" description="PhoD-like phosphatase metallophosphatase" evidence="1">
    <location>
        <begin position="170"/>
        <end position="536"/>
    </location>
</feature>
<dbReference type="AlphaFoldDB" id="K0Z5G0"/>
<keyword evidence="4" id="KW-1185">Reference proteome</keyword>
<dbReference type="Gene3D" id="2.60.40.380">
    <property type="entry name" value="Purple acid phosphatase-like, N-terminal"/>
    <property type="match status" value="1"/>
</dbReference>
<dbReference type="Gene3D" id="3.60.21.70">
    <property type="entry name" value="PhoD-like phosphatase"/>
    <property type="match status" value="1"/>
</dbReference>
<organism evidence="3 4">
    <name type="scientific">Corynebacterium otitidis ATCC 51513</name>
    <dbReference type="NCBI Taxonomy" id="883169"/>
    <lineage>
        <taxon>Bacteria</taxon>
        <taxon>Bacillati</taxon>
        <taxon>Actinomycetota</taxon>
        <taxon>Actinomycetes</taxon>
        <taxon>Mycobacteriales</taxon>
        <taxon>Corynebacteriaceae</taxon>
        <taxon>Corynebacterium</taxon>
    </lineage>
</organism>
<evidence type="ECO:0000313" key="4">
    <source>
        <dbReference type="Proteomes" id="UP000006078"/>
    </source>
</evidence>
<proteinExistence type="predicted"/>
<evidence type="ECO:0000259" key="1">
    <source>
        <dbReference type="Pfam" id="PF09423"/>
    </source>
</evidence>